<evidence type="ECO:0000256" key="1">
    <source>
        <dbReference type="ARBA" id="ARBA00004948"/>
    </source>
</evidence>
<dbReference type="SUPFAM" id="SSF53613">
    <property type="entry name" value="Ribokinase-like"/>
    <property type="match status" value="1"/>
</dbReference>
<protein>
    <recommendedName>
        <fullName evidence="2">hydroxymethylpyrimidine kinase</fullName>
        <ecNumber evidence="2">2.7.1.49</ecNumber>
    </recommendedName>
</protein>
<dbReference type="Pfam" id="PF08543">
    <property type="entry name" value="Phos_pyr_kin"/>
    <property type="match status" value="1"/>
</dbReference>
<dbReference type="UniPathway" id="UPA00060">
    <property type="reaction ID" value="UER00138"/>
</dbReference>
<evidence type="ECO:0000259" key="3">
    <source>
        <dbReference type="Pfam" id="PF08543"/>
    </source>
</evidence>
<dbReference type="Proteomes" id="UP000450676">
    <property type="component" value="Unassembled WGS sequence"/>
</dbReference>
<evidence type="ECO:0000313" key="4">
    <source>
        <dbReference type="EMBL" id="MYN07304.1"/>
    </source>
</evidence>
<dbReference type="GO" id="GO:0008902">
    <property type="term" value="F:hydroxymethylpyrimidine kinase activity"/>
    <property type="evidence" value="ECO:0007669"/>
    <property type="project" value="UniProtKB-EC"/>
</dbReference>
<dbReference type="InterPro" id="IPR029056">
    <property type="entry name" value="Ribokinase-like"/>
</dbReference>
<dbReference type="PANTHER" id="PTHR20858:SF17">
    <property type="entry name" value="HYDROXYMETHYLPYRIMIDINE_PHOSPHOMETHYLPYRIMIDINE KINASE THI20-RELATED"/>
    <property type="match status" value="1"/>
</dbReference>
<name>A0A7X4H9V6_9BURK</name>
<dbReference type="GO" id="GO:0009228">
    <property type="term" value="P:thiamine biosynthetic process"/>
    <property type="evidence" value="ECO:0007669"/>
    <property type="project" value="InterPro"/>
</dbReference>
<dbReference type="EC" id="2.7.1.49" evidence="2"/>
<evidence type="ECO:0000256" key="2">
    <source>
        <dbReference type="ARBA" id="ARBA00012135"/>
    </source>
</evidence>
<dbReference type="EMBL" id="WWCU01000006">
    <property type="protein sequence ID" value="MYN07304.1"/>
    <property type="molecule type" value="Genomic_DNA"/>
</dbReference>
<keyword evidence="4" id="KW-0418">Kinase</keyword>
<dbReference type="InterPro" id="IPR013749">
    <property type="entry name" value="PM/HMP-P_kinase-1"/>
</dbReference>
<dbReference type="InterPro" id="IPR004399">
    <property type="entry name" value="HMP/HMP-P_kinase_dom"/>
</dbReference>
<dbReference type="Gene3D" id="3.40.1190.20">
    <property type="match status" value="1"/>
</dbReference>
<dbReference type="AlphaFoldDB" id="A0A7X4H9V6"/>
<keyword evidence="4" id="KW-0808">Transferase</keyword>
<sequence length="299" mass="29996">MTVSAAAADAGGPNARRRCVLVFSGADPSGGAGIAADILAIRAQGAHALPVITALTVQDNDRVYEVLPVEPDVVLRQARALAARVTVDAVKIGIPGSAANARAIAQVIAELRAELRAGAGDTLPVVLDPVLASGHGDLLSRGDAVQALAALLPLVTLITPNGPEALALARTGSTAEAADAAAGAAESPAGADADSQRAARVLLGQGCRHVLVTGGHGGGDTVINRWFSAAPTPGQERAWHWARLPGEFHGSGCTLAAAAAGLLAQGVPMQQALARAQDYTHGALAAAFAIAPGQRIPQR</sequence>
<accession>A0A7X4H9V6</accession>
<organism evidence="4 5">
    <name type="scientific">Pseudoduganella aquatica</name>
    <dbReference type="NCBI Taxonomy" id="2660641"/>
    <lineage>
        <taxon>Bacteria</taxon>
        <taxon>Pseudomonadati</taxon>
        <taxon>Pseudomonadota</taxon>
        <taxon>Betaproteobacteria</taxon>
        <taxon>Burkholderiales</taxon>
        <taxon>Oxalobacteraceae</taxon>
        <taxon>Telluria group</taxon>
        <taxon>Pseudoduganella</taxon>
    </lineage>
</organism>
<dbReference type="PANTHER" id="PTHR20858">
    <property type="entry name" value="PHOSPHOMETHYLPYRIMIDINE KINASE"/>
    <property type="match status" value="1"/>
</dbReference>
<dbReference type="GO" id="GO:0008972">
    <property type="term" value="F:phosphomethylpyrimidine kinase activity"/>
    <property type="evidence" value="ECO:0007669"/>
    <property type="project" value="InterPro"/>
</dbReference>
<comment type="pathway">
    <text evidence="1">Cofactor biosynthesis; thiamine diphosphate biosynthesis.</text>
</comment>
<gene>
    <name evidence="4" type="ORF">GTP77_08120</name>
</gene>
<evidence type="ECO:0000313" key="5">
    <source>
        <dbReference type="Proteomes" id="UP000450676"/>
    </source>
</evidence>
<keyword evidence="5" id="KW-1185">Reference proteome</keyword>
<dbReference type="GO" id="GO:0005829">
    <property type="term" value="C:cytosol"/>
    <property type="evidence" value="ECO:0007669"/>
    <property type="project" value="TreeGrafter"/>
</dbReference>
<dbReference type="GO" id="GO:0009229">
    <property type="term" value="P:thiamine diphosphate biosynthetic process"/>
    <property type="evidence" value="ECO:0007669"/>
    <property type="project" value="UniProtKB-UniPathway"/>
</dbReference>
<feature type="domain" description="Pyridoxamine kinase/Phosphomethylpyrimidine kinase" evidence="3">
    <location>
        <begin position="27"/>
        <end position="293"/>
    </location>
</feature>
<reference evidence="4 5" key="1">
    <citation type="submission" date="2019-12" db="EMBL/GenBank/DDBJ databases">
        <title>Novel species isolated from a subtropical stream in China.</title>
        <authorList>
            <person name="Lu H."/>
        </authorList>
    </citation>
    <scope>NUCLEOTIDE SEQUENCE [LARGE SCALE GENOMIC DNA]</scope>
    <source>
        <strain evidence="4 5">FT127W</strain>
    </source>
</reference>
<dbReference type="CDD" id="cd01169">
    <property type="entry name" value="HMPP_kinase"/>
    <property type="match status" value="1"/>
</dbReference>
<dbReference type="RefSeq" id="WP_161071664.1">
    <property type="nucleotide sequence ID" value="NZ_CP086370.1"/>
</dbReference>
<comment type="caution">
    <text evidence="4">The sequence shown here is derived from an EMBL/GenBank/DDBJ whole genome shotgun (WGS) entry which is preliminary data.</text>
</comment>
<proteinExistence type="predicted"/>